<dbReference type="STRING" id="882086.SacxiDRAFT_1621"/>
<name>I0V165_9PSEU</name>
<evidence type="ECO:0008006" key="4">
    <source>
        <dbReference type="Google" id="ProtNLM"/>
    </source>
</evidence>
<dbReference type="AlphaFoldDB" id="I0V165"/>
<dbReference type="eggNOG" id="ENOG502ZXPK">
    <property type="taxonomic scope" value="Bacteria"/>
</dbReference>
<evidence type="ECO:0000256" key="1">
    <source>
        <dbReference type="SAM" id="Coils"/>
    </source>
</evidence>
<dbReference type="OrthoDB" id="3688292at2"/>
<proteinExistence type="predicted"/>
<evidence type="ECO:0000313" key="2">
    <source>
        <dbReference type="EMBL" id="EID53868.1"/>
    </source>
</evidence>
<keyword evidence="3" id="KW-1185">Reference proteome</keyword>
<accession>I0V165</accession>
<dbReference type="Proteomes" id="UP000004691">
    <property type="component" value="Unassembled WGS sequence"/>
</dbReference>
<reference evidence="2 3" key="1">
    <citation type="submission" date="2012-01" db="EMBL/GenBank/DDBJ databases">
        <title>Improved High-Quality Draft sequence of Saccharomonospora xinjiangensis XJ-54.</title>
        <authorList>
            <consortium name="US DOE Joint Genome Institute"/>
            <person name="Lucas S."/>
            <person name="Han J."/>
            <person name="Lapidus A."/>
            <person name="Cheng J.-F."/>
            <person name="Goodwin L."/>
            <person name="Pitluck S."/>
            <person name="Peters L."/>
            <person name="Mikhailova N."/>
            <person name="Teshima H."/>
            <person name="Detter J.C."/>
            <person name="Han C."/>
            <person name="Tapia R."/>
            <person name="Land M."/>
            <person name="Hauser L."/>
            <person name="Kyrpides N."/>
            <person name="Ivanova N."/>
            <person name="Pagani I."/>
            <person name="Brambilla E.-M."/>
            <person name="Klenk H.-P."/>
            <person name="Woyke T."/>
        </authorList>
    </citation>
    <scope>NUCLEOTIDE SEQUENCE [LARGE SCALE GENOMIC DNA]</scope>
    <source>
        <strain evidence="2 3">XJ-54</strain>
    </source>
</reference>
<keyword evidence="1" id="KW-0175">Coiled coil</keyword>
<feature type="coiled-coil region" evidence="1">
    <location>
        <begin position="64"/>
        <end position="98"/>
    </location>
</feature>
<gene>
    <name evidence="2" type="ORF">SacxiDRAFT_1621</name>
</gene>
<organism evidence="2 3">
    <name type="scientific">Saccharomonospora xinjiangensis XJ-54</name>
    <dbReference type="NCBI Taxonomy" id="882086"/>
    <lineage>
        <taxon>Bacteria</taxon>
        <taxon>Bacillati</taxon>
        <taxon>Actinomycetota</taxon>
        <taxon>Actinomycetes</taxon>
        <taxon>Pseudonocardiales</taxon>
        <taxon>Pseudonocardiaceae</taxon>
        <taxon>Saccharomonospora</taxon>
    </lineage>
</organism>
<dbReference type="EMBL" id="JH636049">
    <property type="protein sequence ID" value="EID53868.1"/>
    <property type="molecule type" value="Genomic_DNA"/>
</dbReference>
<protein>
    <recommendedName>
        <fullName evidence="4">Excreted virulence factor EspC, type VII ESX diderm</fullName>
    </recommendedName>
</protein>
<dbReference type="HOGENOM" id="CLU_170847_0_0_11"/>
<sequence length="113" mass="12570">MSGYSVTPEHLDSYSRKLTGHMSAVERVKGMVEESDVSDESWGVVGLLVKGQYTDMLGDFNSLLDELRNGLQSGSDKIKNAAERYRTAEQESQRRLKEILSQLNTVNETGKAT</sequence>
<dbReference type="RefSeq" id="WP_006238021.1">
    <property type="nucleotide sequence ID" value="NZ_JH636049.1"/>
</dbReference>
<evidence type="ECO:0000313" key="3">
    <source>
        <dbReference type="Proteomes" id="UP000004691"/>
    </source>
</evidence>